<sequence>MGIVMRINPARIAALAIIFVSAAAGLTLASVANADEPWIYVCDDIEEPEEVGAKGAGNCQAHNGAPDAGPIKQKFKLHQRGVEPKPGIVAVCEGESGDAFGAASLPEKVDGFGCYVYEMR</sequence>
<feature type="signal peptide" evidence="1">
    <location>
        <begin position="1"/>
        <end position="34"/>
    </location>
</feature>
<evidence type="ECO:0000313" key="3">
    <source>
        <dbReference type="Proteomes" id="UP000694257"/>
    </source>
</evidence>
<feature type="chain" id="PRO_5047467534" evidence="1">
    <location>
        <begin position="35"/>
        <end position="120"/>
    </location>
</feature>
<evidence type="ECO:0000313" key="2">
    <source>
        <dbReference type="EMBL" id="QXN94977.1"/>
    </source>
</evidence>
<keyword evidence="3" id="KW-1185">Reference proteome</keyword>
<gene>
    <name evidence="2" type="ORF">KV110_19195</name>
</gene>
<name>A0ABX8S198_NOCIO</name>
<organism evidence="2 3">
    <name type="scientific">Nocardia iowensis</name>
    <dbReference type="NCBI Taxonomy" id="204891"/>
    <lineage>
        <taxon>Bacteria</taxon>
        <taxon>Bacillati</taxon>
        <taxon>Actinomycetota</taxon>
        <taxon>Actinomycetes</taxon>
        <taxon>Mycobacteriales</taxon>
        <taxon>Nocardiaceae</taxon>
        <taxon>Nocardia</taxon>
    </lineage>
</organism>
<dbReference type="RefSeq" id="WP_218477710.1">
    <property type="nucleotide sequence ID" value="NZ_BAABJN010000007.1"/>
</dbReference>
<protein>
    <submittedName>
        <fullName evidence="2">Uncharacterized protein</fullName>
    </submittedName>
</protein>
<keyword evidence="1" id="KW-0732">Signal</keyword>
<dbReference type="EMBL" id="CP078145">
    <property type="protein sequence ID" value="QXN94977.1"/>
    <property type="molecule type" value="Genomic_DNA"/>
</dbReference>
<dbReference type="Proteomes" id="UP000694257">
    <property type="component" value="Chromosome"/>
</dbReference>
<accession>A0ABX8S198</accession>
<reference evidence="2 3" key="1">
    <citation type="submission" date="2021-07" db="EMBL/GenBank/DDBJ databases">
        <title>Whole Genome Sequence of Nocardia Iowensis.</title>
        <authorList>
            <person name="Lamm A."/>
            <person name="Collins-Fairclough A.M."/>
            <person name="Bunk B."/>
            <person name="Sproer C."/>
        </authorList>
    </citation>
    <scope>NUCLEOTIDE SEQUENCE [LARGE SCALE GENOMIC DNA]</scope>
    <source>
        <strain evidence="2 3">NRRL 5646</strain>
    </source>
</reference>
<proteinExistence type="predicted"/>
<evidence type="ECO:0000256" key="1">
    <source>
        <dbReference type="SAM" id="SignalP"/>
    </source>
</evidence>